<proteinExistence type="predicted"/>
<evidence type="ECO:0000313" key="1">
    <source>
        <dbReference type="EMBL" id="MBX55955.1"/>
    </source>
</evidence>
<reference evidence="1" key="1">
    <citation type="submission" date="2018-02" db="EMBL/GenBank/DDBJ databases">
        <title>Rhizophora mucronata_Transcriptome.</title>
        <authorList>
            <person name="Meera S.P."/>
            <person name="Sreeshan A."/>
            <person name="Augustine A."/>
        </authorList>
    </citation>
    <scope>NUCLEOTIDE SEQUENCE</scope>
    <source>
        <tissue evidence="1">Leaf</tissue>
    </source>
</reference>
<sequence>MDTLDEELLFLAF</sequence>
<organism evidence="1">
    <name type="scientific">Rhizophora mucronata</name>
    <name type="common">Asiatic mangrove</name>
    <dbReference type="NCBI Taxonomy" id="61149"/>
    <lineage>
        <taxon>Eukaryota</taxon>
        <taxon>Viridiplantae</taxon>
        <taxon>Streptophyta</taxon>
        <taxon>Embryophyta</taxon>
        <taxon>Tracheophyta</taxon>
        <taxon>Spermatophyta</taxon>
        <taxon>Magnoliopsida</taxon>
        <taxon>eudicotyledons</taxon>
        <taxon>Gunneridae</taxon>
        <taxon>Pentapetalae</taxon>
        <taxon>rosids</taxon>
        <taxon>fabids</taxon>
        <taxon>Malpighiales</taxon>
        <taxon>Rhizophoraceae</taxon>
        <taxon>Rhizophora</taxon>
    </lineage>
</organism>
<accession>A0A2P2PMR3</accession>
<dbReference type="EMBL" id="GGEC01075471">
    <property type="protein sequence ID" value="MBX55955.1"/>
    <property type="molecule type" value="Transcribed_RNA"/>
</dbReference>
<name>A0A2P2PMR3_RHIMU</name>
<protein>
    <submittedName>
        <fullName evidence="1">Uncharacterized protein</fullName>
    </submittedName>
</protein>